<dbReference type="CDD" id="cd00840">
    <property type="entry name" value="MPP_Mre11_N"/>
    <property type="match status" value="1"/>
</dbReference>
<evidence type="ECO:0000313" key="3">
    <source>
        <dbReference type="EMBL" id="MBK0380015.1"/>
    </source>
</evidence>
<keyword evidence="3" id="KW-0540">Nuclease</keyword>
<organism evidence="3 4">
    <name type="scientific">Mucilaginibacter segetis</name>
    <dbReference type="NCBI Taxonomy" id="2793071"/>
    <lineage>
        <taxon>Bacteria</taxon>
        <taxon>Pseudomonadati</taxon>
        <taxon>Bacteroidota</taxon>
        <taxon>Sphingobacteriia</taxon>
        <taxon>Sphingobacteriales</taxon>
        <taxon>Sphingobacteriaceae</taxon>
        <taxon>Mucilaginibacter</taxon>
    </lineage>
</organism>
<keyword evidence="3" id="KW-0269">Exonuclease</keyword>
<dbReference type="InterPro" id="IPR050535">
    <property type="entry name" value="DNA_Repair-Maintenance_Comp"/>
</dbReference>
<dbReference type="AlphaFoldDB" id="A0A934PVS8"/>
<dbReference type="InterPro" id="IPR029052">
    <property type="entry name" value="Metallo-depent_PP-like"/>
</dbReference>
<proteinExistence type="predicted"/>
<evidence type="ECO:0000256" key="1">
    <source>
        <dbReference type="ARBA" id="ARBA00022801"/>
    </source>
</evidence>
<feature type="domain" description="Calcineurin-like phosphoesterase" evidence="2">
    <location>
        <begin position="3"/>
        <end position="195"/>
    </location>
</feature>
<keyword evidence="1" id="KW-0378">Hydrolase</keyword>
<dbReference type="EMBL" id="JAEHFW010000002">
    <property type="protein sequence ID" value="MBK0380015.1"/>
    <property type="molecule type" value="Genomic_DNA"/>
</dbReference>
<dbReference type="Pfam" id="PF00149">
    <property type="entry name" value="Metallophos"/>
    <property type="match status" value="1"/>
</dbReference>
<dbReference type="Gene3D" id="3.60.21.10">
    <property type="match status" value="1"/>
</dbReference>
<accession>A0A934PVS8</accession>
<dbReference type="Proteomes" id="UP000613193">
    <property type="component" value="Unassembled WGS sequence"/>
</dbReference>
<dbReference type="SUPFAM" id="SSF56300">
    <property type="entry name" value="Metallo-dependent phosphatases"/>
    <property type="match status" value="1"/>
</dbReference>
<comment type="caution">
    <text evidence="3">The sequence shown here is derived from an EMBL/GenBank/DDBJ whole genome shotgun (WGS) entry which is preliminary data.</text>
</comment>
<dbReference type="RefSeq" id="WP_200066549.1">
    <property type="nucleotide sequence ID" value="NZ_JAEHFW010000002.1"/>
</dbReference>
<dbReference type="PANTHER" id="PTHR30337:SF7">
    <property type="entry name" value="PHOSPHOESTERASE"/>
    <property type="match status" value="1"/>
</dbReference>
<dbReference type="GO" id="GO:0004527">
    <property type="term" value="F:exonuclease activity"/>
    <property type="evidence" value="ECO:0007669"/>
    <property type="project" value="UniProtKB-KW"/>
</dbReference>
<keyword evidence="4" id="KW-1185">Reference proteome</keyword>
<dbReference type="InterPro" id="IPR004843">
    <property type="entry name" value="Calcineurin-like_PHP"/>
</dbReference>
<protein>
    <submittedName>
        <fullName evidence="3">DNA repair exonuclease</fullName>
    </submittedName>
</protein>
<sequence>MPIRILATADLHLGKASADVSGHFAATKHTWETVVNWAIAHAVDVVALCGDIVDRDNRYFEAVGPLQDGLEKLGKHGIEVFMVSGNHDHDVLPGILRSRQLDNVHLLGANGTWELYSYTKAGETIQFAGWSFPRLIVQESAMTGWQLPGHDPNYPVIGLLHGDIDKPDSHYNPFRLVELIKQEVDLWILGHIHKPDQLRTHSPQVCYTGSPHALSAKEPGPHGPVLFTVAADKPVITERILLSPVRYERLAVNVSGCGDMMELRDLVMTSLRADVEAKLAQLEQVLAIVYQVSLTGRHARIKQVEQWAANITDLNLRLETGTNLSVRKLTCNLAAEIGDLNELALQSSMIGQLAQTILAIQNKTTTPFLDALMQDWFKKARLLTDSGTYEPLGRHKKTDELSDAVAREYILTECNRLLGELTDQVKIA</sequence>
<dbReference type="InterPro" id="IPR041796">
    <property type="entry name" value="Mre11_N"/>
</dbReference>
<evidence type="ECO:0000313" key="4">
    <source>
        <dbReference type="Proteomes" id="UP000613193"/>
    </source>
</evidence>
<gene>
    <name evidence="3" type="ORF">I5M19_11895</name>
</gene>
<reference evidence="3" key="1">
    <citation type="submission" date="2020-12" db="EMBL/GenBank/DDBJ databases">
        <title>Bacterial novel species Mucilaginibacter sp. SD-g isolated from soil.</title>
        <authorList>
            <person name="Jung H.-Y."/>
        </authorList>
    </citation>
    <scope>NUCLEOTIDE SEQUENCE</scope>
    <source>
        <strain evidence="3">SD-g</strain>
    </source>
</reference>
<evidence type="ECO:0000259" key="2">
    <source>
        <dbReference type="Pfam" id="PF00149"/>
    </source>
</evidence>
<name>A0A934PVS8_9SPHI</name>
<dbReference type="PANTHER" id="PTHR30337">
    <property type="entry name" value="COMPONENT OF ATP-DEPENDENT DSDNA EXONUCLEASE"/>
    <property type="match status" value="1"/>
</dbReference>